<comment type="catalytic activity">
    <reaction evidence="8 9">
        <text>S-sulfanyl-L-cysteinyl-[protein] + uridine(34) in tRNA + AH2 + ATP = 2-thiouridine(34) in tRNA + L-cysteinyl-[protein] + A + AMP + diphosphate + H(+)</text>
        <dbReference type="Rhea" id="RHEA:47032"/>
        <dbReference type="Rhea" id="RHEA-COMP:10131"/>
        <dbReference type="Rhea" id="RHEA-COMP:11726"/>
        <dbReference type="Rhea" id="RHEA-COMP:11727"/>
        <dbReference type="Rhea" id="RHEA-COMP:11728"/>
        <dbReference type="ChEBI" id="CHEBI:13193"/>
        <dbReference type="ChEBI" id="CHEBI:15378"/>
        <dbReference type="ChEBI" id="CHEBI:17499"/>
        <dbReference type="ChEBI" id="CHEBI:29950"/>
        <dbReference type="ChEBI" id="CHEBI:30616"/>
        <dbReference type="ChEBI" id="CHEBI:33019"/>
        <dbReference type="ChEBI" id="CHEBI:61963"/>
        <dbReference type="ChEBI" id="CHEBI:65315"/>
        <dbReference type="ChEBI" id="CHEBI:87170"/>
        <dbReference type="ChEBI" id="CHEBI:456215"/>
        <dbReference type="EC" id="2.8.1.13"/>
    </reaction>
</comment>
<dbReference type="NCBIfam" id="NF001138">
    <property type="entry name" value="PRK00143.1"/>
    <property type="match status" value="1"/>
</dbReference>
<evidence type="ECO:0000256" key="9">
    <source>
        <dbReference type="HAMAP-Rule" id="MF_00144"/>
    </source>
</evidence>
<dbReference type="GO" id="GO:0005524">
    <property type="term" value="F:ATP binding"/>
    <property type="evidence" value="ECO:0007669"/>
    <property type="project" value="UniProtKB-KW"/>
</dbReference>
<evidence type="ECO:0000256" key="3">
    <source>
        <dbReference type="ARBA" id="ARBA00022694"/>
    </source>
</evidence>
<dbReference type="Pfam" id="PF20259">
    <property type="entry name" value="tRNA_Me_trans_M"/>
    <property type="match status" value="1"/>
</dbReference>
<dbReference type="GO" id="GO:0005737">
    <property type="term" value="C:cytoplasm"/>
    <property type="evidence" value="ECO:0007669"/>
    <property type="project" value="UniProtKB-SubCell"/>
</dbReference>
<dbReference type="InterPro" id="IPR046885">
    <property type="entry name" value="MnmA-like_C"/>
</dbReference>
<dbReference type="NCBIfam" id="TIGR00420">
    <property type="entry name" value="trmU"/>
    <property type="match status" value="1"/>
</dbReference>
<dbReference type="Gene3D" id="2.30.30.280">
    <property type="entry name" value="Adenine nucleotide alpha hydrolases-like domains"/>
    <property type="match status" value="1"/>
</dbReference>
<dbReference type="GO" id="GO:0103016">
    <property type="term" value="F:tRNA-uridine 2-sulfurtransferase activity"/>
    <property type="evidence" value="ECO:0007669"/>
    <property type="project" value="UniProtKB-EC"/>
</dbReference>
<keyword evidence="6 9" id="KW-0694">RNA-binding</keyword>
<feature type="domain" description="tRNA-specific 2-thiouridylase MnmA-like central" evidence="11">
    <location>
        <begin position="210"/>
        <end position="272"/>
    </location>
</feature>
<dbReference type="Pfam" id="PF03054">
    <property type="entry name" value="tRNA_Me_trans"/>
    <property type="match status" value="1"/>
</dbReference>
<accession>A0A934K050</accession>
<dbReference type="Proteomes" id="UP000612893">
    <property type="component" value="Unassembled WGS sequence"/>
</dbReference>
<keyword evidence="2 9" id="KW-0808">Transferase</keyword>
<dbReference type="GO" id="GO:0000049">
    <property type="term" value="F:tRNA binding"/>
    <property type="evidence" value="ECO:0007669"/>
    <property type="project" value="UniProtKB-KW"/>
</dbReference>
<comment type="subcellular location">
    <subcellularLocation>
        <location evidence="9">Cytoplasm</location>
    </subcellularLocation>
</comment>
<evidence type="ECO:0000256" key="7">
    <source>
        <dbReference type="ARBA" id="ARBA00023157"/>
    </source>
</evidence>
<comment type="function">
    <text evidence="9">Catalyzes the 2-thiolation of uridine at the wobble position (U34) of tRNA, leading to the formation of s(2)U34.</text>
</comment>
<evidence type="ECO:0000313" key="13">
    <source>
        <dbReference type="Proteomes" id="UP000612893"/>
    </source>
</evidence>
<dbReference type="InterPro" id="IPR023382">
    <property type="entry name" value="MnmA-like_central_sf"/>
</dbReference>
<feature type="binding site" evidence="9">
    <location>
        <begin position="6"/>
        <end position="13"/>
    </location>
    <ligand>
        <name>ATP</name>
        <dbReference type="ChEBI" id="CHEBI:30616"/>
    </ligand>
</feature>
<keyword evidence="3 9" id="KW-0819">tRNA processing</keyword>
<sequence length="350" mass="37700">MKVAVALSGGVDSSVAAALLLQQGHEVVGVTLQQWPRGDEEENERHGGCCSLGAVEDARRVADLLGIPYYVWNLEREFGERVIAPFHADYLAGRTPNPCVRCNAFVRFDVMLTRVLGLGFDAMATGHYARVLRPAPGAEPELHAGIDGAKDQSYVLYHLDRHRLARLLFPLGEMEKSQVRALAAQFGLPVANKKESMELCFVPRGETAAYLGRRLPVAPGEVVDGGGQVLGRHGGAALFTVGQRSGLGQLASPGPWFVRAVDTGRNRVVVGRRDELATTTVELESVSFIGEHPCGRLPCQARLRYHARPLPAVYEAARLELAEPFFGAAPGQAAVMYEGSRVLGGGTIKA</sequence>
<comment type="caution">
    <text evidence="9">Lacks conserved residue(s) required for the propagation of feature annotation.</text>
</comment>
<dbReference type="EC" id="2.8.1.13" evidence="9"/>
<dbReference type="InterPro" id="IPR014729">
    <property type="entry name" value="Rossmann-like_a/b/a_fold"/>
</dbReference>
<feature type="domain" description="tRNA-specific 2-thiouridylase MnmA-like C-terminal" evidence="10">
    <location>
        <begin position="281"/>
        <end position="348"/>
    </location>
</feature>
<dbReference type="PANTHER" id="PTHR11933:SF5">
    <property type="entry name" value="MITOCHONDRIAL TRNA-SPECIFIC 2-THIOURIDYLASE 1"/>
    <property type="match status" value="1"/>
</dbReference>
<name>A0A934K050_9BACT</name>
<dbReference type="RefSeq" id="WP_338199536.1">
    <property type="nucleotide sequence ID" value="NZ_JAEKNR010000058.1"/>
</dbReference>
<dbReference type="AlphaFoldDB" id="A0A934K050"/>
<evidence type="ECO:0000256" key="8">
    <source>
        <dbReference type="ARBA" id="ARBA00051542"/>
    </source>
</evidence>
<feature type="active site" description="Cysteine persulfide intermediate" evidence="9">
    <location>
        <position position="200"/>
    </location>
</feature>
<keyword evidence="13" id="KW-1185">Reference proteome</keyword>
<dbReference type="PANTHER" id="PTHR11933">
    <property type="entry name" value="TRNA 5-METHYLAMINOMETHYL-2-THIOURIDYLATE -METHYLTRANSFERASE"/>
    <property type="match status" value="1"/>
</dbReference>
<feature type="region of interest" description="Interaction with tRNA" evidence="9">
    <location>
        <begin position="150"/>
        <end position="152"/>
    </location>
</feature>
<dbReference type="CDD" id="cd01998">
    <property type="entry name" value="MnmA_TRMU-like"/>
    <property type="match status" value="1"/>
</dbReference>
<dbReference type="Gene3D" id="2.40.30.10">
    <property type="entry name" value="Translation factors"/>
    <property type="match status" value="1"/>
</dbReference>
<dbReference type="SUPFAM" id="SSF52402">
    <property type="entry name" value="Adenine nucleotide alpha hydrolases-like"/>
    <property type="match status" value="1"/>
</dbReference>
<proteinExistence type="inferred from homology"/>
<evidence type="ECO:0000256" key="2">
    <source>
        <dbReference type="ARBA" id="ARBA00022679"/>
    </source>
</evidence>
<feature type="site" description="Interaction with tRNA" evidence="9">
    <location>
        <position position="332"/>
    </location>
</feature>
<comment type="similarity">
    <text evidence="9">Belongs to the MnmA/TRMU family.</text>
</comment>
<feature type="active site" description="Nucleophile" evidence="9">
    <location>
        <position position="102"/>
    </location>
</feature>
<evidence type="ECO:0000259" key="11">
    <source>
        <dbReference type="Pfam" id="PF20259"/>
    </source>
</evidence>
<dbReference type="InterPro" id="IPR004506">
    <property type="entry name" value="MnmA-like"/>
</dbReference>
<dbReference type="GO" id="GO:0006400">
    <property type="term" value="P:tRNA modification"/>
    <property type="evidence" value="ECO:0007669"/>
    <property type="project" value="UniProtKB-UniRule"/>
</dbReference>
<dbReference type="InterPro" id="IPR046884">
    <property type="entry name" value="MnmA-like_central"/>
</dbReference>
<keyword evidence="5 9" id="KW-0067">ATP-binding</keyword>
<feature type="region of interest" description="Interaction with tRNA" evidence="9">
    <location>
        <begin position="304"/>
        <end position="305"/>
    </location>
</feature>
<comment type="caution">
    <text evidence="12">The sequence shown here is derived from an EMBL/GenBank/DDBJ whole genome shotgun (WGS) entry which is preliminary data.</text>
</comment>
<evidence type="ECO:0000256" key="4">
    <source>
        <dbReference type="ARBA" id="ARBA00022741"/>
    </source>
</evidence>
<protein>
    <recommendedName>
        <fullName evidence="9">tRNA-specific 2-thiouridylase MnmA</fullName>
        <ecNumber evidence="9">2.8.1.13</ecNumber>
    </recommendedName>
</protein>
<evidence type="ECO:0000256" key="6">
    <source>
        <dbReference type="ARBA" id="ARBA00022884"/>
    </source>
</evidence>
<keyword evidence="4 9" id="KW-0547">Nucleotide-binding</keyword>
<evidence type="ECO:0000256" key="1">
    <source>
        <dbReference type="ARBA" id="ARBA00022555"/>
    </source>
</evidence>
<reference evidence="12" key="1">
    <citation type="submission" date="2020-10" db="EMBL/GenBank/DDBJ databases">
        <title>Ca. Dormibacterota MAGs.</title>
        <authorList>
            <person name="Montgomery K."/>
        </authorList>
    </citation>
    <scope>NUCLEOTIDE SEQUENCE [LARGE SCALE GENOMIC DNA]</scope>
    <source>
        <strain evidence="12">SC8812_S17_10</strain>
    </source>
</reference>
<dbReference type="Pfam" id="PF20258">
    <property type="entry name" value="tRNA_Me_trans_C"/>
    <property type="match status" value="1"/>
</dbReference>
<evidence type="ECO:0000313" key="12">
    <source>
        <dbReference type="EMBL" id="MBJ7597369.1"/>
    </source>
</evidence>
<dbReference type="EMBL" id="JAEKNR010000058">
    <property type="protein sequence ID" value="MBJ7597369.1"/>
    <property type="molecule type" value="Genomic_DNA"/>
</dbReference>
<keyword evidence="1 9" id="KW-0820">tRNA-binding</keyword>
<evidence type="ECO:0000259" key="10">
    <source>
        <dbReference type="Pfam" id="PF20258"/>
    </source>
</evidence>
<evidence type="ECO:0000256" key="5">
    <source>
        <dbReference type="ARBA" id="ARBA00022840"/>
    </source>
</evidence>
<keyword evidence="7" id="KW-1015">Disulfide bond</keyword>
<feature type="binding site" evidence="9">
    <location>
        <position position="32"/>
    </location>
    <ligand>
        <name>ATP</name>
        <dbReference type="ChEBI" id="CHEBI:30616"/>
    </ligand>
</feature>
<dbReference type="HAMAP" id="MF_00144">
    <property type="entry name" value="tRNA_thiouridyl_MnmA"/>
    <property type="match status" value="1"/>
</dbReference>
<feature type="binding site" evidence="9">
    <location>
        <position position="126"/>
    </location>
    <ligand>
        <name>ATP</name>
        <dbReference type="ChEBI" id="CHEBI:30616"/>
    </ligand>
</feature>
<organism evidence="12 13">
    <name type="scientific">Candidatus Nephthysia bennettiae</name>
    <dbReference type="NCBI Taxonomy" id="3127016"/>
    <lineage>
        <taxon>Bacteria</taxon>
        <taxon>Bacillati</taxon>
        <taxon>Candidatus Dormiibacterota</taxon>
        <taxon>Candidatus Dormibacteria</taxon>
        <taxon>Candidatus Dormibacterales</taxon>
        <taxon>Candidatus Dormibacteraceae</taxon>
        <taxon>Candidatus Nephthysia</taxon>
    </lineage>
</organism>
<feature type="site" description="Interaction with tRNA" evidence="9">
    <location>
        <position position="127"/>
    </location>
</feature>
<dbReference type="Gene3D" id="3.40.50.620">
    <property type="entry name" value="HUPs"/>
    <property type="match status" value="1"/>
</dbReference>
<keyword evidence="9" id="KW-0963">Cytoplasm</keyword>
<gene>
    <name evidence="9 12" type="primary">mnmA</name>
    <name evidence="12" type="ORF">JF922_04705</name>
</gene>